<dbReference type="SUPFAM" id="SSF53850">
    <property type="entry name" value="Periplasmic binding protein-like II"/>
    <property type="match status" value="1"/>
</dbReference>
<dbReference type="PANTHER" id="PTHR30346:SF0">
    <property type="entry name" value="HCA OPERON TRANSCRIPTIONAL ACTIVATOR HCAR"/>
    <property type="match status" value="1"/>
</dbReference>
<evidence type="ECO:0000313" key="6">
    <source>
        <dbReference type="EMBL" id="BAN02069.1"/>
    </source>
</evidence>
<evidence type="ECO:0000256" key="4">
    <source>
        <dbReference type="ARBA" id="ARBA00023163"/>
    </source>
</evidence>
<proteinExistence type="inferred from homology"/>
<dbReference type="GO" id="GO:0032993">
    <property type="term" value="C:protein-DNA complex"/>
    <property type="evidence" value="ECO:0007669"/>
    <property type="project" value="TreeGrafter"/>
</dbReference>
<dbReference type="AlphaFoldDB" id="A0A6C7EA26"/>
<dbReference type="SUPFAM" id="SSF46785">
    <property type="entry name" value="Winged helix' DNA-binding domain"/>
    <property type="match status" value="1"/>
</dbReference>
<dbReference type="Pfam" id="PF03466">
    <property type="entry name" value="LysR_substrate"/>
    <property type="match status" value="1"/>
</dbReference>
<dbReference type="CDD" id="cd05466">
    <property type="entry name" value="PBP2_LTTR_substrate"/>
    <property type="match status" value="1"/>
</dbReference>
<dbReference type="EMBL" id="AP012057">
    <property type="protein sequence ID" value="BAN02069.1"/>
    <property type="molecule type" value="Genomic_DNA"/>
</dbReference>
<dbReference type="InterPro" id="IPR036388">
    <property type="entry name" value="WH-like_DNA-bd_sf"/>
</dbReference>
<evidence type="ECO:0000259" key="5">
    <source>
        <dbReference type="PROSITE" id="PS50931"/>
    </source>
</evidence>
<organism evidence="6 7">
    <name type="scientific">Ilumatobacter coccineus (strain NBRC 103263 / KCTC 29153 / YM16-304)</name>
    <dbReference type="NCBI Taxonomy" id="1313172"/>
    <lineage>
        <taxon>Bacteria</taxon>
        <taxon>Bacillati</taxon>
        <taxon>Actinomycetota</taxon>
        <taxon>Acidimicrobiia</taxon>
        <taxon>Acidimicrobiales</taxon>
        <taxon>Ilumatobacteraceae</taxon>
        <taxon>Ilumatobacter</taxon>
    </lineage>
</organism>
<dbReference type="Proteomes" id="UP000011863">
    <property type="component" value="Chromosome"/>
</dbReference>
<protein>
    <submittedName>
        <fullName evidence="6">Putative LysR family transcriptional regulator</fullName>
    </submittedName>
</protein>
<name>A0A6C7EA26_ILUCY</name>
<keyword evidence="7" id="KW-1185">Reference proteome</keyword>
<keyword evidence="2" id="KW-0805">Transcription regulation</keyword>
<dbReference type="InterPro" id="IPR036390">
    <property type="entry name" value="WH_DNA-bd_sf"/>
</dbReference>
<dbReference type="Gene3D" id="1.10.10.10">
    <property type="entry name" value="Winged helix-like DNA-binding domain superfamily/Winged helix DNA-binding domain"/>
    <property type="match status" value="1"/>
</dbReference>
<sequence length="310" mass="33768">MDRRDIEYFLAVVDHGSFARAARSLRVSQPSVSDAVRKLERGLGVALFDRSSKGATPTATGIRMLAEAREIERKFQLLEHDARAETKTKRAHLHLALPGILAVHPMADLLSAFLAQRTEVDVRLSDPPTEQAVWEAVASGAADFGFVTQLRQPGFHSLFLGTHRLVAVFPPGTPPGLGPVDVDEFARSAWVSGPPRGFFSRQLVDEQVKARGLVQNRLVVTDHRQAIGPLTLKGAGPSLLNPIEAADLVARGAVVRPTTPVFERPYYVIYSDSADVDSDERRHFLAVASALVPEFDATHRSALEVCDGSL</sequence>
<dbReference type="GO" id="GO:0003677">
    <property type="term" value="F:DNA binding"/>
    <property type="evidence" value="ECO:0007669"/>
    <property type="project" value="UniProtKB-KW"/>
</dbReference>
<evidence type="ECO:0000256" key="3">
    <source>
        <dbReference type="ARBA" id="ARBA00023125"/>
    </source>
</evidence>
<keyword evidence="4" id="KW-0804">Transcription</keyword>
<feature type="domain" description="HTH lysR-type" evidence="5">
    <location>
        <begin position="1"/>
        <end position="58"/>
    </location>
</feature>
<dbReference type="RefSeq" id="WP_015441316.1">
    <property type="nucleotide sequence ID" value="NC_020520.1"/>
</dbReference>
<evidence type="ECO:0000256" key="1">
    <source>
        <dbReference type="ARBA" id="ARBA00009437"/>
    </source>
</evidence>
<dbReference type="PANTHER" id="PTHR30346">
    <property type="entry name" value="TRANSCRIPTIONAL DUAL REGULATOR HCAR-RELATED"/>
    <property type="match status" value="1"/>
</dbReference>
<dbReference type="PROSITE" id="PS50931">
    <property type="entry name" value="HTH_LYSR"/>
    <property type="match status" value="1"/>
</dbReference>
<accession>A0A6C7EA26</accession>
<dbReference type="PRINTS" id="PR00039">
    <property type="entry name" value="HTHLYSR"/>
</dbReference>
<dbReference type="InterPro" id="IPR000847">
    <property type="entry name" value="LysR_HTH_N"/>
</dbReference>
<dbReference type="Gene3D" id="3.40.190.290">
    <property type="match status" value="1"/>
</dbReference>
<dbReference type="KEGG" id="aym:YM304_17550"/>
<dbReference type="GO" id="GO:0003700">
    <property type="term" value="F:DNA-binding transcription factor activity"/>
    <property type="evidence" value="ECO:0007669"/>
    <property type="project" value="InterPro"/>
</dbReference>
<evidence type="ECO:0000313" key="7">
    <source>
        <dbReference type="Proteomes" id="UP000011863"/>
    </source>
</evidence>
<dbReference type="InterPro" id="IPR005119">
    <property type="entry name" value="LysR_subst-bd"/>
</dbReference>
<gene>
    <name evidence="6" type="ORF">YM304_17550</name>
</gene>
<comment type="similarity">
    <text evidence="1">Belongs to the LysR transcriptional regulatory family.</text>
</comment>
<keyword evidence="3" id="KW-0238">DNA-binding</keyword>
<evidence type="ECO:0000256" key="2">
    <source>
        <dbReference type="ARBA" id="ARBA00023015"/>
    </source>
</evidence>
<reference evidence="6 7" key="1">
    <citation type="journal article" date="2013" name="Int. J. Syst. Evol. Microbiol.">
        <title>Ilumatobacter nonamiense sp. nov. and Ilumatobacter coccineum sp. nov., isolated from seashore sand.</title>
        <authorList>
            <person name="Matsumoto A."/>
            <person name="Kasai H."/>
            <person name="Matsuo Y."/>
            <person name="Shizuri Y."/>
            <person name="Ichikawa N."/>
            <person name="Fujita N."/>
            <person name="Omura S."/>
            <person name="Takahashi Y."/>
        </authorList>
    </citation>
    <scope>NUCLEOTIDE SEQUENCE [LARGE SCALE GENOMIC DNA]</scope>
    <source>
        <strain evidence="7">NBRC 103263 / KCTC 29153 / YM16-304</strain>
    </source>
</reference>
<dbReference type="Pfam" id="PF00126">
    <property type="entry name" value="HTH_1"/>
    <property type="match status" value="1"/>
</dbReference>
<dbReference type="FunFam" id="1.10.10.10:FF:000001">
    <property type="entry name" value="LysR family transcriptional regulator"/>
    <property type="match status" value="1"/>
</dbReference>